<feature type="transmembrane region" description="Helical" evidence="1">
    <location>
        <begin position="47"/>
        <end position="65"/>
    </location>
</feature>
<dbReference type="InterPro" id="IPR009339">
    <property type="entry name" value="DUF998"/>
</dbReference>
<sequence>MTKIPGYLILLGVSQFLLLMVISESLYPGYSVHSNYISDLGVGKTAILFNASIILMGLLVIVSSFSLNRRTLSVLLFIVGLSSMLVGIFPETTGFPHLISALFTFLFGGITAIVSSIYFRFYLWALLGFISLIALVLFIAHIYGPLGVGGMERMIAYPELIWGISFGSRISVNKPD</sequence>
<dbReference type="Pfam" id="PF06197">
    <property type="entry name" value="DUF998"/>
    <property type="match status" value="1"/>
</dbReference>
<organism evidence="2 3">
    <name type="scientific">Stygiolobus azoricus</name>
    <dbReference type="NCBI Taxonomy" id="41675"/>
    <lineage>
        <taxon>Archaea</taxon>
        <taxon>Thermoproteota</taxon>
        <taxon>Thermoprotei</taxon>
        <taxon>Sulfolobales</taxon>
        <taxon>Sulfolobaceae</taxon>
        <taxon>Stygiolobus</taxon>
    </lineage>
</organism>
<evidence type="ECO:0000313" key="2">
    <source>
        <dbReference type="EMBL" id="QGR19729.1"/>
    </source>
</evidence>
<proteinExistence type="predicted"/>
<dbReference type="Proteomes" id="UP000423396">
    <property type="component" value="Chromosome"/>
</dbReference>
<keyword evidence="1" id="KW-1133">Transmembrane helix</keyword>
<dbReference type="GeneID" id="42798767"/>
<keyword evidence="1" id="KW-0812">Transmembrane</keyword>
<keyword evidence="3" id="KW-1185">Reference proteome</keyword>
<dbReference type="RefSeq" id="WP_156006795.1">
    <property type="nucleotide sequence ID" value="NZ_CP045483.1"/>
</dbReference>
<name>A0A650CPG6_9CREN</name>
<reference evidence="2 3" key="1">
    <citation type="submission" date="2019-10" db="EMBL/GenBank/DDBJ databases">
        <title>Genome Sequences from Six Type Strain Members of the Archaeal Family Sulfolobaceae: Acidianus ambivalens, Acidianus infernus, Metallosphaera prunae, Stygiolobus azoricus, Sulfolobus metallicus, and Sulfurisphaera ohwakuensis.</title>
        <authorList>
            <person name="Counts J.A."/>
            <person name="Kelly R.M."/>
        </authorList>
    </citation>
    <scope>NUCLEOTIDE SEQUENCE [LARGE SCALE GENOMIC DNA]</scope>
    <source>
        <strain evidence="2 3">FC6</strain>
    </source>
</reference>
<dbReference type="AlphaFoldDB" id="A0A650CPG6"/>
<accession>A0A650CPG6</accession>
<feature type="transmembrane region" description="Helical" evidence="1">
    <location>
        <begin position="121"/>
        <end position="143"/>
    </location>
</feature>
<evidence type="ECO:0000256" key="1">
    <source>
        <dbReference type="SAM" id="Phobius"/>
    </source>
</evidence>
<feature type="transmembrane region" description="Helical" evidence="1">
    <location>
        <begin position="95"/>
        <end position="114"/>
    </location>
</feature>
<dbReference type="OrthoDB" id="46160at2157"/>
<feature type="transmembrane region" description="Helical" evidence="1">
    <location>
        <begin position="72"/>
        <end position="89"/>
    </location>
</feature>
<protein>
    <submittedName>
        <fullName evidence="2">DUF998 domain-containing protein</fullName>
    </submittedName>
</protein>
<evidence type="ECO:0000313" key="3">
    <source>
        <dbReference type="Proteomes" id="UP000423396"/>
    </source>
</evidence>
<dbReference type="KEGG" id="sazo:D1868_06805"/>
<gene>
    <name evidence="2" type="ORF">D1868_06805</name>
</gene>
<dbReference type="EMBL" id="CP045483">
    <property type="protein sequence ID" value="QGR19729.1"/>
    <property type="molecule type" value="Genomic_DNA"/>
</dbReference>
<keyword evidence="1" id="KW-0472">Membrane</keyword>